<dbReference type="InterPro" id="IPR029063">
    <property type="entry name" value="SAM-dependent_MTases_sf"/>
</dbReference>
<dbReference type="PANTHER" id="PTHR43317:SF1">
    <property type="entry name" value="THERMOSPERMINE SYNTHASE ACAULIS5"/>
    <property type="match status" value="1"/>
</dbReference>
<dbReference type="Gene3D" id="3.40.50.150">
    <property type="entry name" value="Vaccinia Virus protein VP39"/>
    <property type="match status" value="1"/>
</dbReference>
<dbReference type="Pfam" id="PF01564">
    <property type="entry name" value="Spermine_synth"/>
    <property type="match status" value="1"/>
</dbReference>
<dbReference type="SUPFAM" id="SSF53335">
    <property type="entry name" value="S-adenosyl-L-methionine-dependent methyltransferases"/>
    <property type="match status" value="1"/>
</dbReference>
<protein>
    <submittedName>
        <fullName evidence="2">Fused MFS/spermidine synthase</fullName>
    </submittedName>
</protein>
<dbReference type="Proteomes" id="UP000502248">
    <property type="component" value="Chromosome"/>
</dbReference>
<evidence type="ECO:0000313" key="3">
    <source>
        <dbReference type="Proteomes" id="UP000502248"/>
    </source>
</evidence>
<evidence type="ECO:0000256" key="1">
    <source>
        <dbReference type="ARBA" id="ARBA00023115"/>
    </source>
</evidence>
<dbReference type="PANTHER" id="PTHR43317">
    <property type="entry name" value="THERMOSPERMINE SYNTHASE ACAULIS5"/>
    <property type="match status" value="1"/>
</dbReference>
<keyword evidence="1" id="KW-0620">Polyamine biosynthesis</keyword>
<organism evidence="2 3">
    <name type="scientific">Cohnella herbarum</name>
    <dbReference type="NCBI Taxonomy" id="2728023"/>
    <lineage>
        <taxon>Bacteria</taxon>
        <taxon>Bacillati</taxon>
        <taxon>Bacillota</taxon>
        <taxon>Bacilli</taxon>
        <taxon>Bacillales</taxon>
        <taxon>Paenibacillaceae</taxon>
        <taxon>Cohnella</taxon>
    </lineage>
</organism>
<name>A0A7Z2ZQ54_9BACL</name>
<dbReference type="KEGG" id="cheb:HH215_07710"/>
<dbReference type="AlphaFoldDB" id="A0A7Z2ZQ54"/>
<dbReference type="EMBL" id="CP051680">
    <property type="protein sequence ID" value="QJD88043.1"/>
    <property type="molecule type" value="Genomic_DNA"/>
</dbReference>
<evidence type="ECO:0000313" key="2">
    <source>
        <dbReference type="EMBL" id="QJD88043.1"/>
    </source>
</evidence>
<dbReference type="GO" id="GO:0010487">
    <property type="term" value="F:thermospermine synthase activity"/>
    <property type="evidence" value="ECO:0007669"/>
    <property type="project" value="TreeGrafter"/>
</dbReference>
<keyword evidence="3" id="KW-1185">Reference proteome</keyword>
<dbReference type="GO" id="GO:0006596">
    <property type="term" value="P:polyamine biosynthetic process"/>
    <property type="evidence" value="ECO:0007669"/>
    <property type="project" value="UniProtKB-KW"/>
</dbReference>
<reference evidence="2 3" key="1">
    <citation type="submission" date="2020-04" db="EMBL/GenBank/DDBJ databases">
        <title>Genome sequencing of novel species.</title>
        <authorList>
            <person name="Heo J."/>
            <person name="Kim S.-J."/>
            <person name="Kim J.-S."/>
            <person name="Hong S.-B."/>
            <person name="Kwon S.-W."/>
        </authorList>
    </citation>
    <scope>NUCLEOTIDE SEQUENCE [LARGE SCALE GENOMIC DNA]</scope>
    <source>
        <strain evidence="2 3">MFER-1</strain>
    </source>
</reference>
<proteinExistence type="predicted"/>
<dbReference type="CDD" id="cd02440">
    <property type="entry name" value="AdoMet_MTases"/>
    <property type="match status" value="1"/>
</dbReference>
<gene>
    <name evidence="2" type="ORF">HH215_07710</name>
</gene>
<sequence length="223" mass="25048">MGKFRCMGFADDAVQGAIDLKDPKRIVLEYQSSLISLMEFINPYFERVFLIGHGIGTIAGHYPNKLFTIAEIDESVVDISRQYFMYERNNVKIGDGRQLLDQEEQSSFDYIIVDAFTDKGTPHHLKTLEFFALTKEKLDSNGVLLLNLMGKTNNDWLLNAVNTTIRNTYDYVKAFSLPAVAERDERNIIVLASGKTLDAQAGDVGKGIVEIQLSEGHTIMDSD</sequence>
<accession>A0A7Z2ZQ54</accession>
<dbReference type="NCBIfam" id="NF037959">
    <property type="entry name" value="MFS_SpdSyn"/>
    <property type="match status" value="1"/>
</dbReference>